<evidence type="ECO:0000313" key="2">
    <source>
        <dbReference type="EMBL" id="OGD24100.1"/>
    </source>
</evidence>
<keyword evidence="1" id="KW-0812">Transmembrane</keyword>
<evidence type="ECO:0008006" key="4">
    <source>
        <dbReference type="Google" id="ProtNLM"/>
    </source>
</evidence>
<keyword evidence="1" id="KW-1133">Transmembrane helix</keyword>
<gene>
    <name evidence="2" type="ORF">A2Z10_03620</name>
</gene>
<reference evidence="2 3" key="1">
    <citation type="journal article" date="2016" name="Nat. Commun.">
        <title>Thousands of microbial genomes shed light on interconnected biogeochemical processes in an aquifer system.</title>
        <authorList>
            <person name="Anantharaman K."/>
            <person name="Brown C.T."/>
            <person name="Hug L.A."/>
            <person name="Sharon I."/>
            <person name="Castelle C.J."/>
            <person name="Probst A.J."/>
            <person name="Thomas B.C."/>
            <person name="Singh A."/>
            <person name="Wilkins M.J."/>
            <person name="Karaoz U."/>
            <person name="Brodie E.L."/>
            <person name="Williams K.H."/>
            <person name="Hubbard S.S."/>
            <person name="Banfield J.F."/>
        </authorList>
    </citation>
    <scope>NUCLEOTIDE SEQUENCE [LARGE SCALE GENOMIC DNA]</scope>
</reference>
<proteinExistence type="predicted"/>
<dbReference type="Gene3D" id="2.60.120.1140">
    <property type="entry name" value="Protein of unknown function DUF192"/>
    <property type="match status" value="1"/>
</dbReference>
<name>A0A1F5B0G3_9BACT</name>
<dbReference type="Proteomes" id="UP000176639">
    <property type="component" value="Unassembled WGS sequence"/>
</dbReference>
<dbReference type="PANTHER" id="PTHR37953:SF1">
    <property type="entry name" value="UPF0127 PROTEIN MJ1496"/>
    <property type="match status" value="1"/>
</dbReference>
<dbReference type="InterPro" id="IPR003795">
    <property type="entry name" value="DUF192"/>
</dbReference>
<organism evidence="2 3">
    <name type="scientific">Candidatus Azambacteria bacterium RBG_16_47_10</name>
    <dbReference type="NCBI Taxonomy" id="1797292"/>
    <lineage>
        <taxon>Bacteria</taxon>
        <taxon>Candidatus Azamiibacteriota</taxon>
    </lineage>
</organism>
<dbReference type="Pfam" id="PF02643">
    <property type="entry name" value="DUF192"/>
    <property type="match status" value="1"/>
</dbReference>
<keyword evidence="1" id="KW-0472">Membrane</keyword>
<dbReference type="PANTHER" id="PTHR37953">
    <property type="entry name" value="UPF0127 PROTEIN MJ1496"/>
    <property type="match status" value="1"/>
</dbReference>
<dbReference type="EMBL" id="MEYI01000014">
    <property type="protein sequence ID" value="OGD24100.1"/>
    <property type="molecule type" value="Genomic_DNA"/>
</dbReference>
<evidence type="ECO:0000313" key="3">
    <source>
        <dbReference type="Proteomes" id="UP000176639"/>
    </source>
</evidence>
<dbReference type="InterPro" id="IPR038695">
    <property type="entry name" value="Saro_0823-like_sf"/>
</dbReference>
<sequence>MTAHKEAVKAFALLLFFFTVVILVFFFTVQKNIPSSKRQEIAKVAATPVPIAWDALTALTDDSTVRVEVGGVPVLAEVARSEAKKALGLSHRNALKEGEGMVFIFDTPSTLSFWNKDMQFAIDVLWMHNGIVAGISEGLPLFTADSAPVIITSPSPTQVVLEVPEGFAKQHAITNNNTVIIYENK</sequence>
<protein>
    <recommendedName>
        <fullName evidence="4">DUF192 domain-containing protein</fullName>
    </recommendedName>
</protein>
<feature type="transmembrane region" description="Helical" evidence="1">
    <location>
        <begin position="7"/>
        <end position="29"/>
    </location>
</feature>
<accession>A0A1F5B0G3</accession>
<evidence type="ECO:0000256" key="1">
    <source>
        <dbReference type="SAM" id="Phobius"/>
    </source>
</evidence>
<dbReference type="AlphaFoldDB" id="A0A1F5B0G3"/>
<comment type="caution">
    <text evidence="2">The sequence shown here is derived from an EMBL/GenBank/DDBJ whole genome shotgun (WGS) entry which is preliminary data.</text>
</comment>